<dbReference type="Gene3D" id="1.10.287.130">
    <property type="match status" value="1"/>
</dbReference>
<dbReference type="InterPro" id="IPR050736">
    <property type="entry name" value="Sensor_HK_Regulatory"/>
</dbReference>
<reference evidence="12 13" key="1">
    <citation type="submission" date="2021-03" db="EMBL/GenBank/DDBJ databases">
        <title>Antimicrobial resistance genes in bacteria isolated from Japanese honey, and their potential for conferring macrolide and lincosamide resistance in the American foulbrood pathogen Paenibacillus larvae.</title>
        <authorList>
            <person name="Okamoto M."/>
            <person name="Kumagai M."/>
            <person name="Kanamori H."/>
            <person name="Takamatsu D."/>
        </authorList>
    </citation>
    <scope>NUCLEOTIDE SEQUENCE [LARGE SCALE GENOMIC DNA]</scope>
    <source>
        <strain evidence="12 13">J21TS7</strain>
    </source>
</reference>
<feature type="compositionally biased region" description="Basic and acidic residues" evidence="9">
    <location>
        <begin position="149"/>
        <end position="165"/>
    </location>
</feature>
<dbReference type="CDD" id="cd00075">
    <property type="entry name" value="HATPase"/>
    <property type="match status" value="1"/>
</dbReference>
<dbReference type="CDD" id="cd00082">
    <property type="entry name" value="HisKA"/>
    <property type="match status" value="1"/>
</dbReference>
<dbReference type="Pfam" id="PF00512">
    <property type="entry name" value="HisKA"/>
    <property type="match status" value="1"/>
</dbReference>
<dbReference type="InterPro" id="IPR036097">
    <property type="entry name" value="HisK_dim/P_sf"/>
</dbReference>
<dbReference type="InterPro" id="IPR005467">
    <property type="entry name" value="His_kinase_dom"/>
</dbReference>
<dbReference type="PROSITE" id="PS50109">
    <property type="entry name" value="HIS_KIN"/>
    <property type="match status" value="1"/>
</dbReference>
<proteinExistence type="predicted"/>
<evidence type="ECO:0000256" key="3">
    <source>
        <dbReference type="ARBA" id="ARBA00022553"/>
    </source>
</evidence>
<comment type="caution">
    <text evidence="12">The sequence shown here is derived from an EMBL/GenBank/DDBJ whole genome shotgun (WGS) entry which is preliminary data.</text>
</comment>
<organism evidence="12 13">
    <name type="scientific">Paenibacillus cineris</name>
    <dbReference type="NCBI Taxonomy" id="237530"/>
    <lineage>
        <taxon>Bacteria</taxon>
        <taxon>Bacillati</taxon>
        <taxon>Bacillota</taxon>
        <taxon>Bacilli</taxon>
        <taxon>Bacillales</taxon>
        <taxon>Paenibacillaceae</taxon>
        <taxon>Paenibacillus</taxon>
    </lineage>
</organism>
<comment type="catalytic activity">
    <reaction evidence="1">
        <text>ATP + protein L-histidine = ADP + protein N-phospho-L-histidine.</text>
        <dbReference type="EC" id="2.7.13.3"/>
    </reaction>
</comment>
<keyword evidence="10" id="KW-1133">Transmembrane helix</keyword>
<evidence type="ECO:0000313" key="13">
    <source>
        <dbReference type="Proteomes" id="UP000676601"/>
    </source>
</evidence>
<feature type="domain" description="Histidine kinase" evidence="11">
    <location>
        <begin position="249"/>
        <end position="468"/>
    </location>
</feature>
<name>A0ABQ4L8Q7_9BACL</name>
<dbReference type="InterPro" id="IPR004358">
    <property type="entry name" value="Sig_transdc_His_kin-like_C"/>
</dbReference>
<feature type="transmembrane region" description="Helical" evidence="10">
    <location>
        <begin position="32"/>
        <end position="55"/>
    </location>
</feature>
<dbReference type="PANTHER" id="PTHR43711">
    <property type="entry name" value="TWO-COMPONENT HISTIDINE KINASE"/>
    <property type="match status" value="1"/>
</dbReference>
<accession>A0ABQ4L8Q7</accession>
<dbReference type="Pfam" id="PF02518">
    <property type="entry name" value="HATPase_c"/>
    <property type="match status" value="1"/>
</dbReference>
<keyword evidence="10" id="KW-0472">Membrane</keyword>
<keyword evidence="3" id="KW-0597">Phosphoprotein</keyword>
<dbReference type="RefSeq" id="WP_084203782.1">
    <property type="nucleotide sequence ID" value="NZ_BORU01000001.1"/>
</dbReference>
<dbReference type="SMART" id="SM00388">
    <property type="entry name" value="HisKA"/>
    <property type="match status" value="1"/>
</dbReference>
<keyword evidence="5" id="KW-0547">Nucleotide-binding</keyword>
<dbReference type="PRINTS" id="PR00344">
    <property type="entry name" value="BCTRLSENSOR"/>
</dbReference>
<keyword evidence="6" id="KW-0418">Kinase</keyword>
<gene>
    <name evidence="12" type="ORF">J21TS7_12870</name>
</gene>
<evidence type="ECO:0000256" key="1">
    <source>
        <dbReference type="ARBA" id="ARBA00000085"/>
    </source>
</evidence>
<dbReference type="EC" id="2.7.13.3" evidence="2"/>
<evidence type="ECO:0000256" key="2">
    <source>
        <dbReference type="ARBA" id="ARBA00012438"/>
    </source>
</evidence>
<keyword evidence="4" id="KW-0808">Transferase</keyword>
<dbReference type="InterPro" id="IPR036890">
    <property type="entry name" value="HATPase_C_sf"/>
</dbReference>
<dbReference type="Proteomes" id="UP000676601">
    <property type="component" value="Unassembled WGS sequence"/>
</dbReference>
<evidence type="ECO:0000256" key="10">
    <source>
        <dbReference type="SAM" id="Phobius"/>
    </source>
</evidence>
<feature type="transmembrane region" description="Helical" evidence="10">
    <location>
        <begin position="202"/>
        <end position="224"/>
    </location>
</feature>
<keyword evidence="13" id="KW-1185">Reference proteome</keyword>
<sequence>MKPKWKWKVPFAWPRQGSDLFKRTQNRLTLQYTAVLIAFLALFIGTVYGLLYFLLINDQKNQLNDWIQDMSYAFHESMEHTGSYNIEGNLGSSYPSLANQTVGCFKDPQGNFLYEAQQRMGLSAAVGSAVAEWTPEGDQTEYKTVTIKETGRDGGPPRHGNDPRKAAPGNVRMLLAGKAVYDNGVFIGTLYVAKEVGSQYRLFGWLLLVLIGLALLFCVLAVFLSRNMSVKAMVPIARSYTRQREFVADASHELRTPLSVILSSIEVLEMENSLKDDPFSRRVLDNMREEAKRMTDLSSHLLTLARSDSDEVQLIMTDFDLAAEASRTIASLLSLAQAKQITLKLHAEDGMTVHGDAQRLQQLMVILLDNAIKYTPVGGTVSLALKIREDKRRMLHMTVSDNGIGIPLEEQPHIFERFYRVDKSRARELGGHGLGLSIGRWIAEAHGGTLSVQSTPGQGSTFTAVIPC</sequence>
<dbReference type="InterPro" id="IPR003661">
    <property type="entry name" value="HisK_dim/P_dom"/>
</dbReference>
<feature type="region of interest" description="Disordered" evidence="9">
    <location>
        <begin position="148"/>
        <end position="167"/>
    </location>
</feature>
<evidence type="ECO:0000259" key="11">
    <source>
        <dbReference type="PROSITE" id="PS50109"/>
    </source>
</evidence>
<dbReference type="PANTHER" id="PTHR43711:SF28">
    <property type="entry name" value="SENSOR HISTIDINE KINASE YXDK"/>
    <property type="match status" value="1"/>
</dbReference>
<dbReference type="Gene3D" id="3.30.565.10">
    <property type="entry name" value="Histidine kinase-like ATPase, C-terminal domain"/>
    <property type="match status" value="1"/>
</dbReference>
<dbReference type="EMBL" id="BORU01000001">
    <property type="protein sequence ID" value="GIO52969.1"/>
    <property type="molecule type" value="Genomic_DNA"/>
</dbReference>
<evidence type="ECO:0000313" key="12">
    <source>
        <dbReference type="EMBL" id="GIO52969.1"/>
    </source>
</evidence>
<evidence type="ECO:0000256" key="6">
    <source>
        <dbReference type="ARBA" id="ARBA00022777"/>
    </source>
</evidence>
<dbReference type="InterPro" id="IPR003594">
    <property type="entry name" value="HATPase_dom"/>
</dbReference>
<evidence type="ECO:0000256" key="9">
    <source>
        <dbReference type="SAM" id="MobiDB-lite"/>
    </source>
</evidence>
<evidence type="ECO:0000256" key="4">
    <source>
        <dbReference type="ARBA" id="ARBA00022679"/>
    </source>
</evidence>
<keyword evidence="8" id="KW-0902">Two-component regulatory system</keyword>
<dbReference type="SMART" id="SM00387">
    <property type="entry name" value="HATPase_c"/>
    <property type="match status" value="1"/>
</dbReference>
<dbReference type="SUPFAM" id="SSF47384">
    <property type="entry name" value="Homodimeric domain of signal transducing histidine kinase"/>
    <property type="match status" value="1"/>
</dbReference>
<evidence type="ECO:0000256" key="5">
    <source>
        <dbReference type="ARBA" id="ARBA00022741"/>
    </source>
</evidence>
<evidence type="ECO:0000256" key="8">
    <source>
        <dbReference type="ARBA" id="ARBA00023012"/>
    </source>
</evidence>
<dbReference type="SUPFAM" id="SSF55874">
    <property type="entry name" value="ATPase domain of HSP90 chaperone/DNA topoisomerase II/histidine kinase"/>
    <property type="match status" value="1"/>
</dbReference>
<keyword evidence="10" id="KW-0812">Transmembrane</keyword>
<protein>
    <recommendedName>
        <fullName evidence="2">histidine kinase</fullName>
        <ecNumber evidence="2">2.7.13.3</ecNumber>
    </recommendedName>
</protein>
<keyword evidence="7" id="KW-0067">ATP-binding</keyword>
<evidence type="ECO:0000256" key="7">
    <source>
        <dbReference type="ARBA" id="ARBA00022840"/>
    </source>
</evidence>